<dbReference type="GO" id="GO:0005856">
    <property type="term" value="C:cytoskeleton"/>
    <property type="evidence" value="ECO:0007669"/>
    <property type="project" value="UniProtKB-SubCell"/>
</dbReference>
<keyword evidence="4" id="KW-0963">Cytoplasm</keyword>
<dbReference type="InterPro" id="IPR002017">
    <property type="entry name" value="Spectrin_repeat"/>
</dbReference>
<feature type="compositionally biased region" description="Basic and acidic residues" evidence="9">
    <location>
        <begin position="1157"/>
        <end position="1221"/>
    </location>
</feature>
<dbReference type="Gene3D" id="2.30.29.30">
    <property type="entry name" value="Pleckstrin-homology domain (PH domain)/Phosphotyrosine-binding domain (PTB)"/>
    <property type="match status" value="1"/>
</dbReference>
<keyword evidence="5" id="KW-0677">Repeat</keyword>
<dbReference type="Gene3D" id="1.20.58.60">
    <property type="match status" value="5"/>
</dbReference>
<dbReference type="SUPFAM" id="SSF50729">
    <property type="entry name" value="PH domain-like"/>
    <property type="match status" value="1"/>
</dbReference>
<dbReference type="GO" id="GO:0005737">
    <property type="term" value="C:cytoplasm"/>
    <property type="evidence" value="ECO:0007669"/>
    <property type="project" value="UniProtKB-ARBA"/>
</dbReference>
<keyword evidence="12" id="KW-1185">Reference proteome</keyword>
<feature type="coiled-coil region" evidence="8">
    <location>
        <begin position="226"/>
        <end position="253"/>
    </location>
</feature>
<dbReference type="InterPro" id="IPR018159">
    <property type="entry name" value="Spectrin/alpha-actinin"/>
</dbReference>
<dbReference type="GO" id="GO:0051693">
    <property type="term" value="P:actin filament capping"/>
    <property type="evidence" value="ECO:0007669"/>
    <property type="project" value="UniProtKB-KW"/>
</dbReference>
<evidence type="ECO:0000256" key="8">
    <source>
        <dbReference type="SAM" id="Coils"/>
    </source>
</evidence>
<evidence type="ECO:0000256" key="4">
    <source>
        <dbReference type="ARBA" id="ARBA00022490"/>
    </source>
</evidence>
<sequence>MLMAKDSSRDETQKLHKKWLKHQAFMAELAQNKEWLDKIEKEGQQLIQEKPELSAVVRRKLEEIRECWQDLESTTQAKARQLFEANKADLLVQSYESLDQRLGQLEGQLAYVDQGQDLTTVNKQLKKLHTMENQMEVWYKEVGQLQVQVASIPQQTQIKETVAGRQAVVEARMVRLIEPLKERRRILLASKEVHQVGRDLEDEILWIQERLPMAMSQEHGSSLQAVQQLMKKNQTLQRELQGHRSRIDDVLERAGIIASIRSPEANCVRAGYDQLAQLWALLWAETERRQLILDAMYQAQQYYFDTAEVEAWLSEQELHMMNEEKGKDEPSTLQLLKKHLVLEQTIEDYAETVGLLSQQCRQLLEMGHPDCEQISKRQSQIDRLYVSLKDLVEERKSRLEQQYWLYQLNREVDELEQWIAQREVVASSPELGQDYEHVTVLQEKFTEFATETGSVGQERVTAVNQMVDELIDYGHSEAATIAEWKDGVNEAWADLLELMETRAQMLAASHQLHKFFSDCREALAQIEDKHRRLPEVRARQGSTANTSTLQRLLQSFEQDIQLLVTQVRQLQESAAQLRTVYAGEKAEAIACREHEVMQLWKELLTSCEECRVQITTETDKLRFFSMVRDQIMWMESIICQIGTGEKPRDVSSVEVLMNYHQSLQSEVEARTRSTLECIEMGKTLLAARNPAAEEIKERLHKVVAKQYELSEKWDKHWDFLQQLLEVHQFAQEAVVAEAWLTAQEPLISSNELGASVDEVEQLIRRHEAFRKAAATWEERFSSLRRLTTVEKLKAEQSKLPPTPLLGRKVFLDPQDALPNASTLPRLPISPVMRQTIYDRLEKARERERDMMVEEIGTERVEVAVMAEVVLQEPSRERLHSEPTRGPQGSRTVLLGRAEPQVQTHGHHGDHRIERQLSSEQLIQARRDELPQELWREQAERREKRTLERQTSSEHEGHGGHEGRRRERDRHRLEKQESSEHDTGKEHSDRPRDRPKPRRRPRPKEAGETTRRSRSAPAQSSPAVPQPPTHTAHHEGFLFRKLDIETLKKSTNRSWVNLYCVLNKGEMGFYKDAKNTATPYNSEPLLNLSHCHCDVTNGYKKKKNVFTLKTKDGSEFLFHAKDEDDLKVWVTNITASITEHEEIFKWGQPQPTTSSTDEGTRRDGSKADNRSERGGERSDCGERIERAEMETEKEKERGERSERSDRGGKLDAKRSEKSGKKK</sequence>
<dbReference type="AlphaFoldDB" id="A0A8C2XAW7"/>
<dbReference type="GeneTree" id="ENSGT00940000156343"/>
<comment type="similarity">
    <text evidence="2">Belongs to the spectrin family.</text>
</comment>
<evidence type="ECO:0000256" key="1">
    <source>
        <dbReference type="ARBA" id="ARBA00004245"/>
    </source>
</evidence>
<evidence type="ECO:0000259" key="10">
    <source>
        <dbReference type="PROSITE" id="PS50003"/>
    </source>
</evidence>
<evidence type="ECO:0000256" key="6">
    <source>
        <dbReference type="ARBA" id="ARBA00023203"/>
    </source>
</evidence>
<proteinExistence type="inferred from homology"/>
<organism evidence="11 12">
    <name type="scientific">Cyclopterus lumpus</name>
    <name type="common">Lumpsucker</name>
    <dbReference type="NCBI Taxonomy" id="8103"/>
    <lineage>
        <taxon>Eukaryota</taxon>
        <taxon>Metazoa</taxon>
        <taxon>Chordata</taxon>
        <taxon>Craniata</taxon>
        <taxon>Vertebrata</taxon>
        <taxon>Euteleostomi</taxon>
        <taxon>Actinopterygii</taxon>
        <taxon>Neopterygii</taxon>
        <taxon>Teleostei</taxon>
        <taxon>Neoteleostei</taxon>
        <taxon>Acanthomorphata</taxon>
        <taxon>Eupercaria</taxon>
        <taxon>Perciformes</taxon>
        <taxon>Cottioidei</taxon>
        <taxon>Cottales</taxon>
        <taxon>Cyclopteridae</taxon>
        <taxon>Cyclopterus</taxon>
    </lineage>
</organism>
<dbReference type="Pfam" id="PF15410">
    <property type="entry name" value="PH_9"/>
    <property type="match status" value="1"/>
</dbReference>
<dbReference type="SMART" id="SM00233">
    <property type="entry name" value="PH"/>
    <property type="match status" value="1"/>
</dbReference>
<evidence type="ECO:0000256" key="9">
    <source>
        <dbReference type="SAM" id="MobiDB-lite"/>
    </source>
</evidence>
<dbReference type="FunFam" id="1.20.58.60:FF:000011">
    <property type="entry name" value="Spectrin beta chain"/>
    <property type="match status" value="1"/>
</dbReference>
<dbReference type="InterPro" id="IPR001849">
    <property type="entry name" value="PH_domain"/>
</dbReference>
<reference evidence="11" key="1">
    <citation type="submission" date="2025-08" db="UniProtKB">
        <authorList>
            <consortium name="Ensembl"/>
        </authorList>
    </citation>
    <scope>IDENTIFICATION</scope>
</reference>
<feature type="compositionally biased region" description="Basic and acidic residues" evidence="9">
    <location>
        <begin position="940"/>
        <end position="993"/>
    </location>
</feature>
<protein>
    <submittedName>
        <fullName evidence="11">Spectrin, beta, non-erythrocytic 4b</fullName>
    </submittedName>
</protein>
<feature type="region of interest" description="Disordered" evidence="9">
    <location>
        <begin position="940"/>
        <end position="1034"/>
    </location>
</feature>
<comment type="subcellular location">
    <subcellularLocation>
        <location evidence="1">Cytoplasm</location>
        <location evidence="1">Cytoskeleton</location>
    </subcellularLocation>
</comment>
<evidence type="ECO:0000256" key="5">
    <source>
        <dbReference type="ARBA" id="ARBA00022737"/>
    </source>
</evidence>
<dbReference type="Ensembl" id="ENSCLMT00005016847.1">
    <property type="protein sequence ID" value="ENSCLMP00005015878.1"/>
    <property type="gene ID" value="ENSCLMG00005008236.1"/>
</dbReference>
<feature type="coiled-coil region" evidence="8">
    <location>
        <begin position="553"/>
        <end position="587"/>
    </location>
</feature>
<dbReference type="Proteomes" id="UP000694565">
    <property type="component" value="Unplaced"/>
</dbReference>
<dbReference type="InterPro" id="IPR041681">
    <property type="entry name" value="PH_9"/>
</dbReference>
<dbReference type="FunFam" id="1.20.58.60:FF:000019">
    <property type="entry name" value="Spectrin beta chain"/>
    <property type="match status" value="1"/>
</dbReference>
<feature type="domain" description="PH" evidence="10">
    <location>
        <begin position="1030"/>
        <end position="1137"/>
    </location>
</feature>
<feature type="region of interest" description="Disordered" evidence="9">
    <location>
        <begin position="1140"/>
        <end position="1221"/>
    </location>
</feature>
<evidence type="ECO:0000256" key="7">
    <source>
        <dbReference type="ARBA" id="ARBA00023212"/>
    </source>
</evidence>
<keyword evidence="3" id="KW-0117">Actin capping</keyword>
<dbReference type="GO" id="GO:0016020">
    <property type="term" value="C:membrane"/>
    <property type="evidence" value="ECO:0007669"/>
    <property type="project" value="UniProtKB-ARBA"/>
</dbReference>
<evidence type="ECO:0000256" key="2">
    <source>
        <dbReference type="ARBA" id="ARBA00006826"/>
    </source>
</evidence>
<keyword evidence="8" id="KW-0175">Coiled coil</keyword>
<dbReference type="GO" id="GO:0003779">
    <property type="term" value="F:actin binding"/>
    <property type="evidence" value="ECO:0007669"/>
    <property type="project" value="UniProtKB-KW"/>
</dbReference>
<dbReference type="InterPro" id="IPR001605">
    <property type="entry name" value="PH_dom-spectrin-type"/>
</dbReference>
<dbReference type="SMART" id="SM00150">
    <property type="entry name" value="SPEC"/>
    <property type="match status" value="8"/>
</dbReference>
<evidence type="ECO:0000256" key="3">
    <source>
        <dbReference type="ARBA" id="ARBA00022467"/>
    </source>
</evidence>
<name>A0A8C2XAW7_CYCLU</name>
<dbReference type="PROSITE" id="PS50003">
    <property type="entry name" value="PH_DOMAIN"/>
    <property type="match status" value="1"/>
</dbReference>
<dbReference type="InterPro" id="IPR011993">
    <property type="entry name" value="PH-like_dom_sf"/>
</dbReference>
<reference evidence="11" key="2">
    <citation type="submission" date="2025-09" db="UniProtKB">
        <authorList>
            <consortium name="Ensembl"/>
        </authorList>
    </citation>
    <scope>IDENTIFICATION</scope>
</reference>
<evidence type="ECO:0000313" key="12">
    <source>
        <dbReference type="Proteomes" id="UP000694565"/>
    </source>
</evidence>
<dbReference type="PANTHER" id="PTHR11915">
    <property type="entry name" value="SPECTRIN/FILAMIN RELATED CYTOSKELETAL PROTEIN"/>
    <property type="match status" value="1"/>
</dbReference>
<evidence type="ECO:0000313" key="11">
    <source>
        <dbReference type="Ensembl" id="ENSCLMP00005015878.1"/>
    </source>
</evidence>
<dbReference type="FunFam" id="2.30.29.30:FF:000024">
    <property type="entry name" value="Spectrin beta chain"/>
    <property type="match status" value="1"/>
</dbReference>
<dbReference type="CDD" id="cd10571">
    <property type="entry name" value="PH_beta_spectrin"/>
    <property type="match status" value="1"/>
</dbReference>
<accession>A0A8C2XAW7</accession>
<dbReference type="Pfam" id="PF00435">
    <property type="entry name" value="Spectrin"/>
    <property type="match status" value="7"/>
</dbReference>
<dbReference type="FunFam" id="1.20.58.60:FF:000033">
    <property type="entry name" value="Spectrin beta chain"/>
    <property type="match status" value="1"/>
</dbReference>
<dbReference type="CDD" id="cd00176">
    <property type="entry name" value="SPEC"/>
    <property type="match status" value="3"/>
</dbReference>
<keyword evidence="7" id="KW-0206">Cytoskeleton</keyword>
<dbReference type="SUPFAM" id="SSF46966">
    <property type="entry name" value="Spectrin repeat"/>
    <property type="match status" value="7"/>
</dbReference>
<dbReference type="PRINTS" id="PR00683">
    <property type="entry name" value="SPECTRINPH"/>
</dbReference>
<keyword evidence="6" id="KW-0009">Actin-binding</keyword>
<dbReference type="GO" id="GO:0005543">
    <property type="term" value="F:phospholipid binding"/>
    <property type="evidence" value="ECO:0007669"/>
    <property type="project" value="InterPro"/>
</dbReference>